<dbReference type="EMBL" id="JACCBA010000001">
    <property type="protein sequence ID" value="NYD48589.1"/>
    <property type="molecule type" value="Genomic_DNA"/>
</dbReference>
<dbReference type="GO" id="GO:0071555">
    <property type="term" value="P:cell wall organization"/>
    <property type="evidence" value="ECO:0007669"/>
    <property type="project" value="UniProtKB-UniRule"/>
</dbReference>
<dbReference type="Gene3D" id="2.40.440.10">
    <property type="entry name" value="L,D-transpeptidase catalytic domain-like"/>
    <property type="match status" value="1"/>
</dbReference>
<evidence type="ECO:0000313" key="10">
    <source>
        <dbReference type="Proteomes" id="UP000529783"/>
    </source>
</evidence>
<feature type="active site" description="Nucleophile" evidence="6">
    <location>
        <position position="243"/>
    </location>
</feature>
<keyword evidence="9" id="KW-0449">Lipoprotein</keyword>
<dbReference type="InterPro" id="IPR050979">
    <property type="entry name" value="LD-transpeptidase"/>
</dbReference>
<feature type="domain" description="L,D-TPase catalytic" evidence="8">
    <location>
        <begin position="148"/>
        <end position="266"/>
    </location>
</feature>
<evidence type="ECO:0000256" key="2">
    <source>
        <dbReference type="ARBA" id="ARBA00022679"/>
    </source>
</evidence>
<feature type="region of interest" description="Disordered" evidence="7">
    <location>
        <begin position="62"/>
        <end position="81"/>
    </location>
</feature>
<evidence type="ECO:0000259" key="8">
    <source>
        <dbReference type="PROSITE" id="PS52029"/>
    </source>
</evidence>
<dbReference type="GO" id="GO:0008360">
    <property type="term" value="P:regulation of cell shape"/>
    <property type="evidence" value="ECO:0007669"/>
    <property type="project" value="UniProtKB-UniRule"/>
</dbReference>
<dbReference type="InterPro" id="IPR038063">
    <property type="entry name" value="Transpep_catalytic_dom"/>
</dbReference>
<dbReference type="PROSITE" id="PS51257">
    <property type="entry name" value="PROKAR_LIPOPROTEIN"/>
    <property type="match status" value="1"/>
</dbReference>
<name>A0A7Y9EIW4_9ACTN</name>
<dbReference type="SUPFAM" id="SSF141523">
    <property type="entry name" value="L,D-transpeptidase catalytic domain-like"/>
    <property type="match status" value="1"/>
</dbReference>
<evidence type="ECO:0000256" key="4">
    <source>
        <dbReference type="ARBA" id="ARBA00022984"/>
    </source>
</evidence>
<dbReference type="InterPro" id="IPR005490">
    <property type="entry name" value="LD_TPept_cat_dom"/>
</dbReference>
<evidence type="ECO:0000313" key="9">
    <source>
        <dbReference type="EMBL" id="NYD48589.1"/>
    </source>
</evidence>
<gene>
    <name evidence="9" type="ORF">BJY14_004572</name>
</gene>
<dbReference type="PANTHER" id="PTHR30582">
    <property type="entry name" value="L,D-TRANSPEPTIDASE"/>
    <property type="match status" value="1"/>
</dbReference>
<evidence type="ECO:0000256" key="6">
    <source>
        <dbReference type="PROSITE-ProRule" id="PRU01373"/>
    </source>
</evidence>
<dbReference type="GO" id="GO:0071972">
    <property type="term" value="F:peptidoglycan L,D-transpeptidase activity"/>
    <property type="evidence" value="ECO:0007669"/>
    <property type="project" value="TreeGrafter"/>
</dbReference>
<evidence type="ECO:0000256" key="5">
    <source>
        <dbReference type="ARBA" id="ARBA00023316"/>
    </source>
</evidence>
<proteinExistence type="predicted"/>
<comment type="pathway">
    <text evidence="1 6">Cell wall biogenesis; peptidoglycan biosynthesis.</text>
</comment>
<dbReference type="GO" id="GO:0018104">
    <property type="term" value="P:peptidoglycan-protein cross-linking"/>
    <property type="evidence" value="ECO:0007669"/>
    <property type="project" value="TreeGrafter"/>
</dbReference>
<comment type="caution">
    <text evidence="9">The sequence shown here is derived from an EMBL/GenBank/DDBJ whole genome shotgun (WGS) entry which is preliminary data.</text>
</comment>
<organism evidence="9 10">
    <name type="scientific">Actinomadura luteofluorescens</name>
    <dbReference type="NCBI Taxonomy" id="46163"/>
    <lineage>
        <taxon>Bacteria</taxon>
        <taxon>Bacillati</taxon>
        <taxon>Actinomycetota</taxon>
        <taxon>Actinomycetes</taxon>
        <taxon>Streptosporangiales</taxon>
        <taxon>Thermomonosporaceae</taxon>
        <taxon>Actinomadura</taxon>
    </lineage>
</organism>
<dbReference type="CDD" id="cd16913">
    <property type="entry name" value="YkuD_like"/>
    <property type="match status" value="1"/>
</dbReference>
<dbReference type="GO" id="GO:0005576">
    <property type="term" value="C:extracellular region"/>
    <property type="evidence" value="ECO:0007669"/>
    <property type="project" value="TreeGrafter"/>
</dbReference>
<dbReference type="GO" id="GO:0016740">
    <property type="term" value="F:transferase activity"/>
    <property type="evidence" value="ECO:0007669"/>
    <property type="project" value="UniProtKB-KW"/>
</dbReference>
<dbReference type="UniPathway" id="UPA00219"/>
<keyword evidence="2" id="KW-0808">Transferase</keyword>
<keyword evidence="3 6" id="KW-0133">Cell shape</keyword>
<feature type="active site" description="Proton donor/acceptor" evidence="6">
    <location>
        <position position="227"/>
    </location>
</feature>
<accession>A0A7Y9EIW4</accession>
<evidence type="ECO:0000256" key="1">
    <source>
        <dbReference type="ARBA" id="ARBA00004752"/>
    </source>
</evidence>
<evidence type="ECO:0000256" key="3">
    <source>
        <dbReference type="ARBA" id="ARBA00022960"/>
    </source>
</evidence>
<dbReference type="RefSeq" id="WP_179845477.1">
    <property type="nucleotide sequence ID" value="NZ_JACCBA010000001.1"/>
</dbReference>
<dbReference type="Proteomes" id="UP000529783">
    <property type="component" value="Unassembled WGS sequence"/>
</dbReference>
<reference evidence="9 10" key="1">
    <citation type="submission" date="2020-07" db="EMBL/GenBank/DDBJ databases">
        <title>Sequencing the genomes of 1000 actinobacteria strains.</title>
        <authorList>
            <person name="Klenk H.-P."/>
        </authorList>
    </citation>
    <scope>NUCLEOTIDE SEQUENCE [LARGE SCALE GENOMIC DNA]</scope>
    <source>
        <strain evidence="9 10">DSM 40398</strain>
    </source>
</reference>
<evidence type="ECO:0000256" key="7">
    <source>
        <dbReference type="SAM" id="MobiDB-lite"/>
    </source>
</evidence>
<sequence length="267" mass="27041">MNDEPPRAAGRTARTALTAAPALLVTALIVTGCGGGHKGASAGASPAGGKEKLPEATTYTTLDDLPRDEAPSAKSDGTVVHPNDAVPVSAKPGAPAVAELPSTQLKGPTWVPVVESRPGWRRVLLPSRPNGVTGWIPDSGLKSARSSSAVKVDLGDKKLTLSQGGRQVGSWSVAIGAPKTPTPTGRTFMLASLAPAKPTFSPLVLPVGAHSATLDTFGGGPGTVAFHGWPSKSVFGKAVTHGCVRVPADALNKLAKVPLGTPVQITD</sequence>
<keyword evidence="10" id="KW-1185">Reference proteome</keyword>
<dbReference type="AlphaFoldDB" id="A0A7Y9EIW4"/>
<dbReference type="PROSITE" id="PS52029">
    <property type="entry name" value="LD_TPASE"/>
    <property type="match status" value="1"/>
</dbReference>
<keyword evidence="5 6" id="KW-0961">Cell wall biogenesis/degradation</keyword>
<protein>
    <submittedName>
        <fullName evidence="9">Lipoprotein-anchoring transpeptidase ErfK/SrfK</fullName>
    </submittedName>
</protein>
<keyword evidence="4 6" id="KW-0573">Peptidoglycan synthesis</keyword>
<dbReference type="Pfam" id="PF03734">
    <property type="entry name" value="YkuD"/>
    <property type="match status" value="1"/>
</dbReference>